<dbReference type="EMBL" id="BMCG01000002">
    <property type="protein sequence ID" value="GGC05130.1"/>
    <property type="molecule type" value="Genomic_DNA"/>
</dbReference>
<evidence type="ECO:0000259" key="3">
    <source>
        <dbReference type="Pfam" id="PF13439"/>
    </source>
</evidence>
<dbReference type="InterPro" id="IPR028098">
    <property type="entry name" value="Glyco_trans_4-like_N"/>
</dbReference>
<dbReference type="Pfam" id="PF00534">
    <property type="entry name" value="Glycos_transf_1"/>
    <property type="match status" value="1"/>
</dbReference>
<name>A0A8J2UNF8_9BURK</name>
<keyword evidence="5" id="KW-1185">Reference proteome</keyword>
<dbReference type="PANTHER" id="PTHR46401">
    <property type="entry name" value="GLYCOSYLTRANSFERASE WBBK-RELATED"/>
    <property type="match status" value="1"/>
</dbReference>
<dbReference type="CDD" id="cd03809">
    <property type="entry name" value="GT4_MtfB-like"/>
    <property type="match status" value="1"/>
</dbReference>
<dbReference type="SUPFAM" id="SSF53756">
    <property type="entry name" value="UDP-Glycosyltransferase/glycogen phosphorylase"/>
    <property type="match status" value="1"/>
</dbReference>
<organism evidence="4 5">
    <name type="scientific">Oxalicibacterium flavum</name>
    <dbReference type="NCBI Taxonomy" id="179467"/>
    <lineage>
        <taxon>Bacteria</taxon>
        <taxon>Pseudomonadati</taxon>
        <taxon>Pseudomonadota</taxon>
        <taxon>Betaproteobacteria</taxon>
        <taxon>Burkholderiales</taxon>
        <taxon>Oxalobacteraceae</taxon>
        <taxon>Oxalicibacterium</taxon>
    </lineage>
</organism>
<dbReference type="InterPro" id="IPR001296">
    <property type="entry name" value="Glyco_trans_1"/>
</dbReference>
<sequence>MRVGFGVTVLARCLALGGIDGIGSYTRELMKRLEADSAVELFPISYGYSPSQFPIGSRAPTTFGRYAPFAAASVVSGLPFPGTAQLKECVDLIHAPDHLIPNYGEIPVIASIMDAIPLSHPEWVSLKLRKMKNALWKRSAQWASHIITISEYSKQEIAQHFGIDTQKISAIPLGVDARWFRPLEDEIMRGVLKRYDLPQHYFLVVGTLQPRKNIARVIEAHRSLSKEVRNEVPLVVVGRAGWRCEEVVEMLTSSSSCNSLRWLKHLPDDDLLAVLKGATALIFPSLYEGFGLPVIEAFAAGTPVITSNTTSLPEVAGDAAMLINPLDVSEIAAAMQLILEQPELADSYKRKGQERALSYSWDRTASMTLDVYKKTREAA</sequence>
<dbReference type="Gene3D" id="3.40.50.2000">
    <property type="entry name" value="Glycogen Phosphorylase B"/>
    <property type="match status" value="2"/>
</dbReference>
<comment type="caution">
    <text evidence="4">The sequence shown here is derived from an EMBL/GenBank/DDBJ whole genome shotgun (WGS) entry which is preliminary data.</text>
</comment>
<dbReference type="GO" id="GO:0016757">
    <property type="term" value="F:glycosyltransferase activity"/>
    <property type="evidence" value="ECO:0007669"/>
    <property type="project" value="InterPro"/>
</dbReference>
<keyword evidence="1 4" id="KW-0808">Transferase</keyword>
<gene>
    <name evidence="4" type="ORF">GCM10007205_12890</name>
</gene>
<dbReference type="Proteomes" id="UP000620266">
    <property type="component" value="Unassembled WGS sequence"/>
</dbReference>
<proteinExistence type="predicted"/>
<evidence type="ECO:0000313" key="5">
    <source>
        <dbReference type="Proteomes" id="UP000620266"/>
    </source>
</evidence>
<evidence type="ECO:0000256" key="1">
    <source>
        <dbReference type="ARBA" id="ARBA00022679"/>
    </source>
</evidence>
<dbReference type="PANTHER" id="PTHR46401:SF2">
    <property type="entry name" value="GLYCOSYLTRANSFERASE WBBK-RELATED"/>
    <property type="match status" value="1"/>
</dbReference>
<dbReference type="Pfam" id="PF13439">
    <property type="entry name" value="Glyco_transf_4"/>
    <property type="match status" value="1"/>
</dbReference>
<evidence type="ECO:0000313" key="4">
    <source>
        <dbReference type="EMBL" id="GGC05130.1"/>
    </source>
</evidence>
<dbReference type="AlphaFoldDB" id="A0A8J2UNF8"/>
<evidence type="ECO:0000259" key="2">
    <source>
        <dbReference type="Pfam" id="PF00534"/>
    </source>
</evidence>
<reference evidence="4" key="2">
    <citation type="submission" date="2020-09" db="EMBL/GenBank/DDBJ databases">
        <authorList>
            <person name="Sun Q."/>
            <person name="Sedlacek I."/>
        </authorList>
    </citation>
    <scope>NUCLEOTIDE SEQUENCE</scope>
    <source>
        <strain evidence="4">CCM 7086</strain>
    </source>
</reference>
<protein>
    <submittedName>
        <fullName evidence="4">Glycosyl transferase family 1</fullName>
    </submittedName>
</protein>
<reference evidence="4" key="1">
    <citation type="journal article" date="2014" name="Int. J. Syst. Evol. Microbiol.">
        <title>Complete genome sequence of Corynebacterium casei LMG S-19264T (=DSM 44701T), isolated from a smear-ripened cheese.</title>
        <authorList>
            <consortium name="US DOE Joint Genome Institute (JGI-PGF)"/>
            <person name="Walter F."/>
            <person name="Albersmeier A."/>
            <person name="Kalinowski J."/>
            <person name="Ruckert C."/>
        </authorList>
    </citation>
    <scope>NUCLEOTIDE SEQUENCE</scope>
    <source>
        <strain evidence="4">CCM 7086</strain>
    </source>
</reference>
<accession>A0A8J2UNF8</accession>
<feature type="domain" description="Glycosyltransferase subfamily 4-like N-terminal" evidence="3">
    <location>
        <begin position="20"/>
        <end position="177"/>
    </location>
</feature>
<dbReference type="FunFam" id="3.40.50.2000:FF:000119">
    <property type="entry name" value="Glycosyl transferase group 1"/>
    <property type="match status" value="1"/>
</dbReference>
<feature type="domain" description="Glycosyl transferase family 1" evidence="2">
    <location>
        <begin position="199"/>
        <end position="354"/>
    </location>
</feature>